<organism evidence="3 4">
    <name type="scientific">Ileibacterium valens</name>
    <dbReference type="NCBI Taxonomy" id="1862668"/>
    <lineage>
        <taxon>Bacteria</taxon>
        <taxon>Bacillati</taxon>
        <taxon>Bacillota</taxon>
        <taxon>Erysipelotrichia</taxon>
        <taxon>Erysipelotrichales</taxon>
        <taxon>Erysipelotrichaceae</taxon>
        <taxon>Ileibacterium</taxon>
    </lineage>
</organism>
<keyword evidence="4" id="KW-1185">Reference proteome</keyword>
<proteinExistence type="predicted"/>
<dbReference type="PANTHER" id="PTHR30231">
    <property type="entry name" value="DNA POLYMERASE III SUBUNIT EPSILON"/>
    <property type="match status" value="1"/>
</dbReference>
<name>A0A1U7NI68_9FIRM</name>
<dbReference type="OrthoDB" id="9776650at2"/>
<dbReference type="Proteomes" id="UP000186341">
    <property type="component" value="Unassembled WGS sequence"/>
</dbReference>
<dbReference type="InterPro" id="IPR036397">
    <property type="entry name" value="RNaseH_sf"/>
</dbReference>
<dbReference type="EMBL" id="MPJW01000069">
    <property type="protein sequence ID" value="OLU41980.1"/>
    <property type="molecule type" value="Genomic_DNA"/>
</dbReference>
<comment type="caution">
    <text evidence="3">The sequence shown here is derived from an EMBL/GenBank/DDBJ whole genome shotgun (WGS) entry which is preliminary data.</text>
</comment>
<reference evidence="3 4" key="1">
    <citation type="submission" date="2016-11" db="EMBL/GenBank/DDBJ databases">
        <title>Description of two novel members of the family Erysipelotrichaceae: Ileibacterium lipovorans gen. nov., sp. nov. and Dubosiella newyorkensis, gen. nov., sp. nov.</title>
        <authorList>
            <person name="Cox L.M."/>
            <person name="Sohn J."/>
            <person name="Tyrrell K.L."/>
            <person name="Citron D.M."/>
            <person name="Lawson P.A."/>
            <person name="Patel N.B."/>
            <person name="Iizumi T."/>
            <person name="Perez-Perez G.I."/>
            <person name="Goldstein E.J."/>
            <person name="Blaser M.J."/>
        </authorList>
    </citation>
    <scope>NUCLEOTIDE SEQUENCE [LARGE SCALE GENOMIC DNA]</scope>
    <source>
        <strain evidence="3 4">NYU-BL-A3</strain>
    </source>
</reference>
<dbReference type="AlphaFoldDB" id="A0A1U7NI68"/>
<feature type="region of interest" description="Disordered" evidence="1">
    <location>
        <begin position="212"/>
        <end position="233"/>
    </location>
</feature>
<evidence type="ECO:0000313" key="3">
    <source>
        <dbReference type="EMBL" id="OLU41980.1"/>
    </source>
</evidence>
<evidence type="ECO:0000313" key="4">
    <source>
        <dbReference type="Proteomes" id="UP000186341"/>
    </source>
</evidence>
<dbReference type="SMART" id="SM00479">
    <property type="entry name" value="EXOIII"/>
    <property type="match status" value="1"/>
</dbReference>
<gene>
    <name evidence="3" type="ORF">BO222_02285</name>
</gene>
<dbReference type="GeneID" id="82202065"/>
<dbReference type="Gene3D" id="3.30.420.10">
    <property type="entry name" value="Ribonuclease H-like superfamily/Ribonuclease H"/>
    <property type="match status" value="1"/>
</dbReference>
<dbReference type="SUPFAM" id="SSF53098">
    <property type="entry name" value="Ribonuclease H-like"/>
    <property type="match status" value="1"/>
</dbReference>
<dbReference type="InterPro" id="IPR012337">
    <property type="entry name" value="RNaseH-like_sf"/>
</dbReference>
<dbReference type="RefSeq" id="WP_075818016.1">
    <property type="nucleotide sequence ID" value="NZ_CAJUTZ010000018.1"/>
</dbReference>
<accession>A0A1U7NI68</accession>
<dbReference type="PANTHER" id="PTHR30231:SF42">
    <property type="entry name" value="EXONUCLEASE"/>
    <property type="match status" value="1"/>
</dbReference>
<evidence type="ECO:0000256" key="1">
    <source>
        <dbReference type="SAM" id="MobiDB-lite"/>
    </source>
</evidence>
<protein>
    <recommendedName>
        <fullName evidence="2">Exonuclease domain-containing protein</fullName>
    </recommendedName>
</protein>
<dbReference type="GO" id="GO:0003676">
    <property type="term" value="F:nucleic acid binding"/>
    <property type="evidence" value="ECO:0007669"/>
    <property type="project" value="InterPro"/>
</dbReference>
<dbReference type="GO" id="GO:0005829">
    <property type="term" value="C:cytosol"/>
    <property type="evidence" value="ECO:0007669"/>
    <property type="project" value="TreeGrafter"/>
</dbReference>
<dbReference type="InterPro" id="IPR013520">
    <property type="entry name" value="Ribonucl_H"/>
</dbReference>
<sequence>MQSYEMNNESRSFPFEGKYTFLDVENPNIYTDTVCAISLIVVEDGVEVLRHTELINPKTFFSGQNISVHKIRPKDVKNARTFKEFYSEFKPYLSDDYILCGHNINSDISIINRDLSRSRQSLQARRCIDTSDVMKQIYYQGNPEKGGLRLKNAAKTLNIAIHSHDPASDVNACYEIVRTLAKDHDFSLEQFVRNIPESKIYSPYIMRKNMQERKARKLAAKNKSSDNGNKENE</sequence>
<dbReference type="GO" id="GO:0008408">
    <property type="term" value="F:3'-5' exonuclease activity"/>
    <property type="evidence" value="ECO:0007669"/>
    <property type="project" value="TreeGrafter"/>
</dbReference>
<feature type="domain" description="Exonuclease" evidence="2">
    <location>
        <begin position="18"/>
        <end position="186"/>
    </location>
</feature>
<dbReference type="Pfam" id="PF00929">
    <property type="entry name" value="RNase_T"/>
    <property type="match status" value="1"/>
</dbReference>
<evidence type="ECO:0000259" key="2">
    <source>
        <dbReference type="SMART" id="SM00479"/>
    </source>
</evidence>